<dbReference type="EC" id="4.3.2.7" evidence="1"/>
<dbReference type="GO" id="GO:0005737">
    <property type="term" value="C:cytoplasm"/>
    <property type="evidence" value="ECO:0007669"/>
    <property type="project" value="TreeGrafter"/>
</dbReference>
<dbReference type="AlphaFoldDB" id="A0AAD5DKR9"/>
<accession>A0AAD5DKR9</accession>
<keyword evidence="2" id="KW-0456">Lyase</keyword>
<evidence type="ECO:0000313" key="5">
    <source>
        <dbReference type="Proteomes" id="UP001205105"/>
    </source>
</evidence>
<dbReference type="GO" id="GO:0061928">
    <property type="term" value="F:glutathione specific gamma-glutamylcyclotransferase activity"/>
    <property type="evidence" value="ECO:0007669"/>
    <property type="project" value="UniProtKB-EC"/>
</dbReference>
<comment type="caution">
    <text evidence="4">The sequence shown here is derived from an EMBL/GenBank/DDBJ whole genome shotgun (WGS) entry which is preliminary data.</text>
</comment>
<reference evidence="4" key="1">
    <citation type="submission" date="2020-11" db="EMBL/GenBank/DDBJ databases">
        <title>Chlorella ohadii genome sequencing and assembly.</title>
        <authorList>
            <person name="Murik O."/>
            <person name="Treves H."/>
            <person name="Kedem I."/>
            <person name="Shotland Y."/>
            <person name="Kaplan A."/>
        </authorList>
    </citation>
    <scope>NUCLEOTIDE SEQUENCE</scope>
    <source>
        <strain evidence="4">1</strain>
    </source>
</reference>
<evidence type="ECO:0000256" key="3">
    <source>
        <dbReference type="SAM" id="MobiDB-lite"/>
    </source>
</evidence>
<name>A0AAD5DKR9_9CHLO</name>
<dbReference type="InterPro" id="IPR006840">
    <property type="entry name" value="ChaC"/>
</dbReference>
<organism evidence="4 5">
    <name type="scientific">Chlorella ohadii</name>
    <dbReference type="NCBI Taxonomy" id="2649997"/>
    <lineage>
        <taxon>Eukaryota</taxon>
        <taxon>Viridiplantae</taxon>
        <taxon>Chlorophyta</taxon>
        <taxon>core chlorophytes</taxon>
        <taxon>Trebouxiophyceae</taxon>
        <taxon>Chlorellales</taxon>
        <taxon>Chlorellaceae</taxon>
        <taxon>Chlorella clade</taxon>
        <taxon>Chlorella</taxon>
    </lineage>
</organism>
<sequence>MAAPSSDWIFGFGSLIHNPGFEYSETLQPCYIRGYRRVFHQGSTDHRGMPEAPGRTVTLEPAEGAVTWGAAFKLAGDAQQRQATLEYLEWRQEKQYDHRALVDVHTADGAVALQALTFIATADTSRNPNYLGPAPLEDIAHQIATARGPSGPNWEYLFRLADAMRRFSVQDEELFALEAKVWERLERLHGNSPLDPALAAALEQQRRRQQLRRRQDDGSGNGSSGSSSAVDQQSEGTAVSISSRSAS</sequence>
<evidence type="ECO:0000256" key="2">
    <source>
        <dbReference type="ARBA" id="ARBA00023239"/>
    </source>
</evidence>
<dbReference type="Proteomes" id="UP001205105">
    <property type="component" value="Unassembled WGS sequence"/>
</dbReference>
<dbReference type="Gene3D" id="3.10.490.10">
    <property type="entry name" value="Gamma-glutamyl cyclotransferase-like"/>
    <property type="match status" value="1"/>
</dbReference>
<feature type="region of interest" description="Disordered" evidence="3">
    <location>
        <begin position="204"/>
        <end position="247"/>
    </location>
</feature>
<dbReference type="GO" id="GO:0006751">
    <property type="term" value="P:glutathione catabolic process"/>
    <property type="evidence" value="ECO:0007669"/>
    <property type="project" value="InterPro"/>
</dbReference>
<dbReference type="EMBL" id="JADXDR010000156">
    <property type="protein sequence ID" value="KAI7837330.1"/>
    <property type="molecule type" value="Genomic_DNA"/>
</dbReference>
<dbReference type="PANTHER" id="PTHR12192">
    <property type="entry name" value="CATION TRANSPORT PROTEIN CHAC-RELATED"/>
    <property type="match status" value="1"/>
</dbReference>
<proteinExistence type="predicted"/>
<dbReference type="InterPro" id="IPR013024">
    <property type="entry name" value="GGCT-like"/>
</dbReference>
<protein>
    <recommendedName>
        <fullName evidence="1">glutathione-specific gamma-glutamylcyclotransferase</fullName>
        <ecNumber evidence="1">4.3.2.7</ecNumber>
    </recommendedName>
</protein>
<gene>
    <name evidence="4" type="ORF">COHA_008845</name>
</gene>
<dbReference type="PANTHER" id="PTHR12192:SF2">
    <property type="entry name" value="GLUTATHIONE-SPECIFIC GAMMA-GLUTAMYLCYCLOTRANSFERASE 2"/>
    <property type="match status" value="1"/>
</dbReference>
<evidence type="ECO:0000256" key="1">
    <source>
        <dbReference type="ARBA" id="ARBA00012344"/>
    </source>
</evidence>
<dbReference type="CDD" id="cd06661">
    <property type="entry name" value="GGCT_like"/>
    <property type="match status" value="1"/>
</dbReference>
<feature type="compositionally biased region" description="Polar residues" evidence="3">
    <location>
        <begin position="229"/>
        <end position="247"/>
    </location>
</feature>
<evidence type="ECO:0000313" key="4">
    <source>
        <dbReference type="EMBL" id="KAI7837330.1"/>
    </source>
</evidence>
<dbReference type="Pfam" id="PF04752">
    <property type="entry name" value="ChaC"/>
    <property type="match status" value="1"/>
</dbReference>
<keyword evidence="5" id="KW-1185">Reference proteome</keyword>